<dbReference type="KEGG" id="dcp:RN607_02950"/>
<sequence length="343" mass="34927">MRTLTLGPFGITTHRRTLVVGCALLATVTALVVVSLTIGSSSISPLDALKATLGLHTDGSASFIVGQVRAPRALTTLLVGFMLGLSGALLQSLTRNPLASPDFIGITAGASAIAVLTIVLGIGTSLWVTAAGAAIGAVGAATVILALAWKRGLVPLRLVLAGIGIGFVANATTQYLLTRLPIYQVGDALTWLVGSTASRTWQHVTVAAIILAVLLPVVLWHLRGLRTIELGDDTARALGVHVTRTRMVLIACSVLLAAGATALTGPIGFVALVAPAIAVRIARSPGAAPLPSALMGAAILLTADLAAQHLISAVTLPVGIYTSAIGAPYLLWLVWRASRGGPA</sequence>
<dbReference type="PANTHER" id="PTHR30472">
    <property type="entry name" value="FERRIC ENTEROBACTIN TRANSPORT SYSTEM PERMEASE PROTEIN"/>
    <property type="match status" value="1"/>
</dbReference>
<dbReference type="GO" id="GO:0033214">
    <property type="term" value="P:siderophore-iron import into cell"/>
    <property type="evidence" value="ECO:0007669"/>
    <property type="project" value="TreeGrafter"/>
</dbReference>
<comment type="similarity">
    <text evidence="2">Belongs to the binding-protein-dependent transport system permease family. FecCD subfamily.</text>
</comment>
<dbReference type="GO" id="GO:0005886">
    <property type="term" value="C:plasma membrane"/>
    <property type="evidence" value="ECO:0007669"/>
    <property type="project" value="UniProtKB-SubCell"/>
</dbReference>
<dbReference type="GO" id="GO:0022857">
    <property type="term" value="F:transmembrane transporter activity"/>
    <property type="evidence" value="ECO:0007669"/>
    <property type="project" value="InterPro"/>
</dbReference>
<evidence type="ECO:0000313" key="10">
    <source>
        <dbReference type="EMBL" id="WNM27976.1"/>
    </source>
</evidence>
<dbReference type="CDD" id="cd06550">
    <property type="entry name" value="TM_ABC_iron-siderophores_like"/>
    <property type="match status" value="1"/>
</dbReference>
<feature type="transmembrane region" description="Helical" evidence="8">
    <location>
        <begin position="103"/>
        <end position="122"/>
    </location>
</feature>
<dbReference type="PANTHER" id="PTHR30472:SF24">
    <property type="entry name" value="FERRIC ENTEROBACTIN TRANSPORT SYSTEM PERMEASE PROTEIN FEPG"/>
    <property type="match status" value="1"/>
</dbReference>
<dbReference type="InterPro" id="IPR000522">
    <property type="entry name" value="ABC_transptr_permease_BtuC"/>
</dbReference>
<evidence type="ECO:0000313" key="9">
    <source>
        <dbReference type="EMBL" id="WNM25070.1"/>
    </source>
</evidence>
<feature type="transmembrane region" description="Helical" evidence="8">
    <location>
        <begin position="290"/>
        <end position="307"/>
    </location>
</feature>
<dbReference type="AlphaFoldDB" id="A0AA96FB83"/>
<keyword evidence="7 8" id="KW-0472">Membrane</keyword>
<feature type="transmembrane region" description="Helical" evidence="8">
    <location>
        <begin position="128"/>
        <end position="149"/>
    </location>
</feature>
<evidence type="ECO:0000256" key="1">
    <source>
        <dbReference type="ARBA" id="ARBA00004651"/>
    </source>
</evidence>
<proteinExistence type="inferred from homology"/>
<dbReference type="Proteomes" id="UP001303408">
    <property type="component" value="Chromosome"/>
</dbReference>
<dbReference type="EMBL" id="CP134880">
    <property type="protein sequence ID" value="WNM27976.1"/>
    <property type="molecule type" value="Genomic_DNA"/>
</dbReference>
<dbReference type="Gene3D" id="1.10.3470.10">
    <property type="entry name" value="ABC transporter involved in vitamin B12 uptake, BtuC"/>
    <property type="match status" value="1"/>
</dbReference>
<feature type="transmembrane region" description="Helical" evidence="8">
    <location>
        <begin position="201"/>
        <end position="222"/>
    </location>
</feature>
<gene>
    <name evidence="9" type="ORF">RN606_02680</name>
    <name evidence="10" type="ORF">RN607_02950</name>
</gene>
<feature type="transmembrane region" description="Helical" evidence="8">
    <location>
        <begin position="314"/>
        <end position="335"/>
    </location>
</feature>
<evidence type="ECO:0000256" key="8">
    <source>
        <dbReference type="SAM" id="Phobius"/>
    </source>
</evidence>
<comment type="subcellular location">
    <subcellularLocation>
        <location evidence="1">Cell membrane</location>
        <topology evidence="1">Multi-pass membrane protein</topology>
    </subcellularLocation>
</comment>
<keyword evidence="5 8" id="KW-0812">Transmembrane</keyword>
<evidence type="ECO:0000256" key="3">
    <source>
        <dbReference type="ARBA" id="ARBA00022448"/>
    </source>
</evidence>
<protein>
    <submittedName>
        <fullName evidence="9">Iron chelate uptake ABC transporter family permease subunit</fullName>
    </submittedName>
</protein>
<organism evidence="9 11">
    <name type="scientific">Demequina capsici</name>
    <dbReference type="NCBI Taxonomy" id="3075620"/>
    <lineage>
        <taxon>Bacteria</taxon>
        <taxon>Bacillati</taxon>
        <taxon>Actinomycetota</taxon>
        <taxon>Actinomycetes</taxon>
        <taxon>Micrococcales</taxon>
        <taxon>Demequinaceae</taxon>
        <taxon>Demequina</taxon>
    </lineage>
</organism>
<accession>A0AA96JDG0</accession>
<dbReference type="Proteomes" id="UP001304125">
    <property type="component" value="Chromosome"/>
</dbReference>
<evidence type="ECO:0000256" key="7">
    <source>
        <dbReference type="ARBA" id="ARBA00023136"/>
    </source>
</evidence>
<evidence type="ECO:0000256" key="4">
    <source>
        <dbReference type="ARBA" id="ARBA00022475"/>
    </source>
</evidence>
<keyword evidence="4" id="KW-1003">Cell membrane</keyword>
<dbReference type="EMBL" id="CP134879">
    <property type="protein sequence ID" value="WNM25070.1"/>
    <property type="molecule type" value="Genomic_DNA"/>
</dbReference>
<feature type="transmembrane region" description="Helical" evidence="8">
    <location>
        <begin position="248"/>
        <end position="278"/>
    </location>
</feature>
<dbReference type="InterPro" id="IPR037294">
    <property type="entry name" value="ABC_BtuC-like"/>
</dbReference>
<dbReference type="Pfam" id="PF01032">
    <property type="entry name" value="FecCD"/>
    <property type="match status" value="1"/>
</dbReference>
<dbReference type="RefSeq" id="WP_313499735.1">
    <property type="nucleotide sequence ID" value="NZ_CP134879.1"/>
</dbReference>
<feature type="transmembrane region" description="Helical" evidence="8">
    <location>
        <begin position="72"/>
        <end position="91"/>
    </location>
</feature>
<keyword evidence="11" id="KW-1185">Reference proteome</keyword>
<accession>A0AA96FB83</accession>
<name>A0AA96FB83_9MICO</name>
<keyword evidence="3" id="KW-0813">Transport</keyword>
<feature type="transmembrane region" description="Helical" evidence="8">
    <location>
        <begin position="156"/>
        <end position="177"/>
    </location>
</feature>
<dbReference type="SUPFAM" id="SSF81345">
    <property type="entry name" value="ABC transporter involved in vitamin B12 uptake, BtuC"/>
    <property type="match status" value="1"/>
</dbReference>
<reference evidence="9 11" key="1">
    <citation type="submission" date="2023-09" db="EMBL/GenBank/DDBJ databases">
        <title>Demequina sp. a novel bacteria isolated from Capsicum annuum.</title>
        <authorList>
            <person name="Humaira Z."/>
            <person name="Lee J."/>
            <person name="Cho D."/>
        </authorList>
    </citation>
    <scope>NUCLEOTIDE SEQUENCE [LARGE SCALE GENOMIC DNA]</scope>
    <source>
        <strain evidence="9 11">OYTSA14</strain>
        <strain evidence="10">PMTSA13</strain>
    </source>
</reference>
<evidence type="ECO:0000256" key="5">
    <source>
        <dbReference type="ARBA" id="ARBA00022692"/>
    </source>
</evidence>
<evidence type="ECO:0000313" key="11">
    <source>
        <dbReference type="Proteomes" id="UP001304125"/>
    </source>
</evidence>
<keyword evidence="6 8" id="KW-1133">Transmembrane helix</keyword>
<evidence type="ECO:0000256" key="2">
    <source>
        <dbReference type="ARBA" id="ARBA00007935"/>
    </source>
</evidence>
<evidence type="ECO:0000256" key="6">
    <source>
        <dbReference type="ARBA" id="ARBA00022989"/>
    </source>
</evidence>